<evidence type="ECO:0000313" key="2">
    <source>
        <dbReference type="EMBL" id="EJW93145.1"/>
    </source>
</evidence>
<gene>
    <name evidence="2" type="ORF">EVA_18748</name>
</gene>
<organism evidence="2">
    <name type="scientific">gut metagenome</name>
    <dbReference type="NCBI Taxonomy" id="749906"/>
    <lineage>
        <taxon>unclassified sequences</taxon>
        <taxon>metagenomes</taxon>
        <taxon>organismal metagenomes</taxon>
    </lineage>
</organism>
<proteinExistence type="predicted"/>
<dbReference type="AlphaFoldDB" id="J9C022"/>
<keyword evidence="1" id="KW-1133">Transmembrane helix</keyword>
<sequence length="39" mass="4298">MDIAGDDDMLGFGVGVCKYVVIVHLLSFFDAKQLLTHTK</sequence>
<name>J9C022_9ZZZZ</name>
<feature type="transmembrane region" description="Helical" evidence="1">
    <location>
        <begin position="12"/>
        <end position="29"/>
    </location>
</feature>
<evidence type="ECO:0000256" key="1">
    <source>
        <dbReference type="SAM" id="Phobius"/>
    </source>
</evidence>
<comment type="caution">
    <text evidence="2">The sequence shown here is derived from an EMBL/GenBank/DDBJ whole genome shotgun (WGS) entry which is preliminary data.</text>
</comment>
<protein>
    <submittedName>
        <fullName evidence="2">Uncharacterized protein</fullName>
    </submittedName>
</protein>
<accession>J9C022</accession>
<keyword evidence="1" id="KW-0472">Membrane</keyword>
<dbReference type="EMBL" id="AMCI01007142">
    <property type="protein sequence ID" value="EJW93145.1"/>
    <property type="molecule type" value="Genomic_DNA"/>
</dbReference>
<keyword evidence="1" id="KW-0812">Transmembrane</keyword>
<reference evidence="2" key="1">
    <citation type="journal article" date="2012" name="PLoS ONE">
        <title>Gene sets for utilization of primary and secondary nutrition supplies in the distal gut of endangered iberian lynx.</title>
        <authorList>
            <person name="Alcaide M."/>
            <person name="Messina E."/>
            <person name="Richter M."/>
            <person name="Bargiela R."/>
            <person name="Peplies J."/>
            <person name="Huws S.A."/>
            <person name="Newbold C.J."/>
            <person name="Golyshin P.N."/>
            <person name="Simon M.A."/>
            <person name="Lopez G."/>
            <person name="Yakimov M.M."/>
            <person name="Ferrer M."/>
        </authorList>
    </citation>
    <scope>NUCLEOTIDE SEQUENCE</scope>
</reference>